<dbReference type="AlphaFoldDB" id="A0AAV5TZB8"/>
<evidence type="ECO:0000313" key="2">
    <source>
        <dbReference type="Proteomes" id="UP001432027"/>
    </source>
</evidence>
<dbReference type="Proteomes" id="UP001432027">
    <property type="component" value="Unassembled WGS sequence"/>
</dbReference>
<protein>
    <submittedName>
        <fullName evidence="1">Uncharacterized protein</fullName>
    </submittedName>
</protein>
<dbReference type="InterPro" id="IPR048281">
    <property type="entry name" value="COA6_fun"/>
</dbReference>
<evidence type="ECO:0000313" key="1">
    <source>
        <dbReference type="EMBL" id="GMS99687.1"/>
    </source>
</evidence>
<organism evidence="1 2">
    <name type="scientific">Pristionchus entomophagus</name>
    <dbReference type="NCBI Taxonomy" id="358040"/>
    <lineage>
        <taxon>Eukaryota</taxon>
        <taxon>Metazoa</taxon>
        <taxon>Ecdysozoa</taxon>
        <taxon>Nematoda</taxon>
        <taxon>Chromadorea</taxon>
        <taxon>Rhabditida</taxon>
        <taxon>Rhabditina</taxon>
        <taxon>Diplogasteromorpha</taxon>
        <taxon>Diplogasteroidea</taxon>
        <taxon>Neodiplogasteridae</taxon>
        <taxon>Pristionchus</taxon>
    </lineage>
</organism>
<gene>
    <name evidence="1" type="ORF">PENTCL1PPCAC_21862</name>
</gene>
<sequence>PTTTRSLQQLWELSKLSDKVDLATKRDMKEASEGRMSEDMERRLDITVKRLCDCNEFMSINKLLKAYDQFLQNNEKAPCDKVVGEVLWAAALAKSMGTLPPSILDWIEKAIRRIPEPIPMKKEQMIWLLSI</sequence>
<feature type="non-terminal residue" evidence="1">
    <location>
        <position position="131"/>
    </location>
</feature>
<name>A0AAV5TZB8_9BILA</name>
<feature type="non-terminal residue" evidence="1">
    <location>
        <position position="1"/>
    </location>
</feature>
<proteinExistence type="predicted"/>
<reference evidence="1" key="1">
    <citation type="submission" date="2023-10" db="EMBL/GenBank/DDBJ databases">
        <title>Genome assembly of Pristionchus species.</title>
        <authorList>
            <person name="Yoshida K."/>
            <person name="Sommer R.J."/>
        </authorList>
    </citation>
    <scope>NUCLEOTIDE SEQUENCE</scope>
    <source>
        <strain evidence="1">RS0144</strain>
    </source>
</reference>
<dbReference type="PANTHER" id="PTHR47677">
    <property type="entry name" value="CYTOCHROME C OXIDASE ASSEMBLY FACTOR 6"/>
    <property type="match status" value="1"/>
</dbReference>
<dbReference type="EMBL" id="BTSX01000005">
    <property type="protein sequence ID" value="GMS99687.1"/>
    <property type="molecule type" value="Genomic_DNA"/>
</dbReference>
<dbReference type="PANTHER" id="PTHR47677:SF1">
    <property type="entry name" value="CYTOCHROME C OXIDASE ASSEMBLY FACTOR 6"/>
    <property type="match status" value="1"/>
</dbReference>
<comment type="caution">
    <text evidence="1">The sequence shown here is derived from an EMBL/GenBank/DDBJ whole genome shotgun (WGS) entry which is preliminary data.</text>
</comment>
<accession>A0AAV5TZB8</accession>
<keyword evidence="2" id="KW-1185">Reference proteome</keyword>